<dbReference type="InterPro" id="IPR032816">
    <property type="entry name" value="VTT_dom"/>
</dbReference>
<evidence type="ECO:0000256" key="2">
    <source>
        <dbReference type="ARBA" id="ARBA00022475"/>
    </source>
</evidence>
<keyword evidence="3 6" id="KW-0812">Transmembrane</keyword>
<accession>A0ABV3S289</accession>
<evidence type="ECO:0000256" key="4">
    <source>
        <dbReference type="ARBA" id="ARBA00022989"/>
    </source>
</evidence>
<protein>
    <recommendedName>
        <fullName evidence="6">TVP38/TMEM64 family membrane protein</fullName>
    </recommendedName>
</protein>
<dbReference type="Pfam" id="PF09335">
    <property type="entry name" value="VTT_dom"/>
    <property type="match status" value="1"/>
</dbReference>
<organism evidence="8 9">
    <name type="scientific">Leuconostoc aquikimchii</name>
    <dbReference type="NCBI Taxonomy" id="3236804"/>
    <lineage>
        <taxon>Bacteria</taxon>
        <taxon>Bacillati</taxon>
        <taxon>Bacillota</taxon>
        <taxon>Bacilli</taxon>
        <taxon>Lactobacillales</taxon>
        <taxon>Lactobacillaceae</taxon>
        <taxon>Leuconostoc</taxon>
    </lineage>
</organism>
<feature type="transmembrane region" description="Helical" evidence="6">
    <location>
        <begin position="213"/>
        <end position="235"/>
    </location>
</feature>
<keyword evidence="5 6" id="KW-0472">Membrane</keyword>
<keyword evidence="9" id="KW-1185">Reference proteome</keyword>
<feature type="transmembrane region" description="Helical" evidence="6">
    <location>
        <begin position="95"/>
        <end position="114"/>
    </location>
</feature>
<dbReference type="PANTHER" id="PTHR12677">
    <property type="entry name" value="GOLGI APPARATUS MEMBRANE PROTEIN TVP38-RELATED"/>
    <property type="match status" value="1"/>
</dbReference>
<proteinExistence type="inferred from homology"/>
<comment type="caution">
    <text evidence="8">The sequence shown here is derived from an EMBL/GenBank/DDBJ whole genome shotgun (WGS) entry which is preliminary data.</text>
</comment>
<feature type="domain" description="VTT" evidence="7">
    <location>
        <begin position="114"/>
        <end position="231"/>
    </location>
</feature>
<dbReference type="RefSeq" id="WP_367973582.1">
    <property type="nucleotide sequence ID" value="NZ_JBFPEQ010000001.1"/>
</dbReference>
<evidence type="ECO:0000256" key="6">
    <source>
        <dbReference type="RuleBase" id="RU366058"/>
    </source>
</evidence>
<name>A0ABV3S289_9LACO</name>
<feature type="transmembrane region" description="Helical" evidence="6">
    <location>
        <begin position="180"/>
        <end position="201"/>
    </location>
</feature>
<reference evidence="8 9" key="1">
    <citation type="submission" date="2024-07" db="EMBL/GenBank/DDBJ databases">
        <authorList>
            <person name="Yun M."/>
        </authorList>
    </citation>
    <scope>NUCLEOTIDE SEQUENCE [LARGE SCALE GENOMIC DNA]</scope>
    <source>
        <strain evidence="8 9">MS01</strain>
    </source>
</reference>
<evidence type="ECO:0000313" key="9">
    <source>
        <dbReference type="Proteomes" id="UP001556617"/>
    </source>
</evidence>
<dbReference type="PANTHER" id="PTHR12677:SF49">
    <property type="entry name" value="TVP38_TMEM64 FAMILY MEMBRANE PROTEIN"/>
    <property type="match status" value="1"/>
</dbReference>
<keyword evidence="2 6" id="KW-1003">Cell membrane</keyword>
<comment type="subcellular location">
    <subcellularLocation>
        <location evidence="1 6">Cell membrane</location>
        <topology evidence="1 6">Multi-pass membrane protein</topology>
    </subcellularLocation>
</comment>
<evidence type="ECO:0000313" key="8">
    <source>
        <dbReference type="EMBL" id="MEX0380160.1"/>
    </source>
</evidence>
<gene>
    <name evidence="8" type="ORF">AB3K24_02170</name>
</gene>
<feature type="transmembrane region" description="Helical" evidence="6">
    <location>
        <begin position="126"/>
        <end position="148"/>
    </location>
</feature>
<keyword evidence="4 6" id="KW-1133">Transmembrane helix</keyword>
<evidence type="ECO:0000259" key="7">
    <source>
        <dbReference type="Pfam" id="PF09335"/>
    </source>
</evidence>
<evidence type="ECO:0000256" key="3">
    <source>
        <dbReference type="ARBA" id="ARBA00022692"/>
    </source>
</evidence>
<dbReference type="EMBL" id="JBFPER010000001">
    <property type="protein sequence ID" value="MEX0380160.1"/>
    <property type="molecule type" value="Genomic_DNA"/>
</dbReference>
<evidence type="ECO:0000256" key="1">
    <source>
        <dbReference type="ARBA" id="ARBA00004651"/>
    </source>
</evidence>
<comment type="similarity">
    <text evidence="6">Belongs to the TVP38/TMEM64 family.</text>
</comment>
<dbReference type="Proteomes" id="UP001556617">
    <property type="component" value="Unassembled WGS sequence"/>
</dbReference>
<evidence type="ECO:0000256" key="5">
    <source>
        <dbReference type="ARBA" id="ARBA00023136"/>
    </source>
</evidence>
<sequence>MNNTKIVRVNHLKAYLVYYNQKIKRYRRLNLKRGQQLSMHKSSLIIKKRRMIQKLIQITGIMGLIVTVVAGLYLWHTGLLTNQALLRQTIHEFGVWGPLAFMGVQIIQVIIPVIPGGMTLAVGPMLFGTWLGFVYNYVGIVLGSLILFRIGRVFGLPLVEAIVSKKIRHKYMTRLNSNGWIKWFTFLMILPIAPDDALVLLTSLTKMSFKQFFWILILSKPVGIACYSFIVLYSFDWVTKLFGM</sequence>
<feature type="transmembrane region" description="Helical" evidence="6">
    <location>
        <begin position="55"/>
        <end position="75"/>
    </location>
</feature>
<dbReference type="InterPro" id="IPR015414">
    <property type="entry name" value="TMEM64"/>
</dbReference>